<evidence type="ECO:0000313" key="2">
    <source>
        <dbReference type="Proteomes" id="UP000588111"/>
    </source>
</evidence>
<evidence type="ECO:0000313" key="1">
    <source>
        <dbReference type="EMBL" id="MBB3106128.1"/>
    </source>
</evidence>
<gene>
    <name evidence="1" type="ORF">FHS24_000619</name>
</gene>
<accession>A0A839TAH0</accession>
<dbReference type="Proteomes" id="UP000588111">
    <property type="component" value="Unassembled WGS sequence"/>
</dbReference>
<dbReference type="RefSeq" id="WP_183618551.1">
    <property type="nucleotide sequence ID" value="NZ_CAJHAH010000002.1"/>
</dbReference>
<comment type="caution">
    <text evidence="1">The sequence shown here is derived from an EMBL/GenBank/DDBJ whole genome shotgun (WGS) entry which is preliminary data.</text>
</comment>
<reference evidence="1 2" key="1">
    <citation type="submission" date="2020-08" db="EMBL/GenBank/DDBJ databases">
        <title>Genomic Encyclopedia of Type Strains, Phase III (KMG-III): the genomes of soil and plant-associated and newly described type strains.</title>
        <authorList>
            <person name="Whitman W."/>
        </authorList>
    </citation>
    <scope>NUCLEOTIDE SEQUENCE [LARGE SCALE GENOMIC DNA]</scope>
    <source>
        <strain evidence="1 2">CECT 5885</strain>
    </source>
</reference>
<protein>
    <submittedName>
        <fullName evidence="1">Uncharacterized protein</fullName>
    </submittedName>
</protein>
<proteinExistence type="predicted"/>
<dbReference type="AlphaFoldDB" id="A0A839TAH0"/>
<name>A0A839TAH0_9GAMM</name>
<keyword evidence="2" id="KW-1185">Reference proteome</keyword>
<organism evidence="1 2">
    <name type="scientific">Psychrobacter luti</name>
    <dbReference type="NCBI Taxonomy" id="198481"/>
    <lineage>
        <taxon>Bacteria</taxon>
        <taxon>Pseudomonadati</taxon>
        <taxon>Pseudomonadota</taxon>
        <taxon>Gammaproteobacteria</taxon>
        <taxon>Moraxellales</taxon>
        <taxon>Moraxellaceae</taxon>
        <taxon>Psychrobacter</taxon>
    </lineage>
</organism>
<dbReference type="EMBL" id="JACHXL010000001">
    <property type="protein sequence ID" value="MBB3106128.1"/>
    <property type="molecule type" value="Genomic_DNA"/>
</dbReference>
<sequence length="169" mass="19128">MTTQNWLSELLDDIATLSQNSNLKIDMNKFKAVHSSTSHQTLDKDQMAIKVQEINNVSGWVQATGEVKILDNEAIITSSPLLNGEWVEDDGQGDIQTSYVLEYIGNNKWMLQQCVLDFSDKKPANSLAERVVHKEVGVKNTRNLIYQKLWVYKDATAIADMAFFVGFDR</sequence>